<feature type="non-terminal residue" evidence="1">
    <location>
        <position position="182"/>
    </location>
</feature>
<dbReference type="EMBL" id="JACEIK010004088">
    <property type="protein sequence ID" value="MCD9644138.1"/>
    <property type="molecule type" value="Genomic_DNA"/>
</dbReference>
<name>A0ABS8VD83_DATST</name>
<dbReference type="Proteomes" id="UP000823775">
    <property type="component" value="Unassembled WGS sequence"/>
</dbReference>
<gene>
    <name evidence="1" type="ORF">HAX54_032124</name>
</gene>
<evidence type="ECO:0000313" key="1">
    <source>
        <dbReference type="EMBL" id="MCD9644138.1"/>
    </source>
</evidence>
<reference evidence="1 2" key="1">
    <citation type="journal article" date="2021" name="BMC Genomics">
        <title>Datura genome reveals duplications of psychoactive alkaloid biosynthetic genes and high mutation rate following tissue culture.</title>
        <authorList>
            <person name="Rajewski A."/>
            <person name="Carter-House D."/>
            <person name="Stajich J."/>
            <person name="Litt A."/>
        </authorList>
    </citation>
    <scope>NUCLEOTIDE SEQUENCE [LARGE SCALE GENOMIC DNA]</scope>
    <source>
        <strain evidence="1">AR-01</strain>
    </source>
</reference>
<keyword evidence="2" id="KW-1185">Reference proteome</keyword>
<sequence>MTSIRPSRPQYDPQGLNTTLTTLVRPSRPQYGPHDLNTALMISIRASQPQYGSHSLNTTLTVSIWSLRTSYYSCEHSPIGNKTPNNPNVKLTIIGLLWNTCSLRRTTVELLLIGYAPEQSSLTFHRKLIIPLSLEVCLFGLRHSRKPVLEYLIRVGWGVDLKPLCGRPTPNSLGYPSVADSR</sequence>
<evidence type="ECO:0000313" key="2">
    <source>
        <dbReference type="Proteomes" id="UP000823775"/>
    </source>
</evidence>
<organism evidence="1 2">
    <name type="scientific">Datura stramonium</name>
    <name type="common">Jimsonweed</name>
    <name type="synonym">Common thornapple</name>
    <dbReference type="NCBI Taxonomy" id="4076"/>
    <lineage>
        <taxon>Eukaryota</taxon>
        <taxon>Viridiplantae</taxon>
        <taxon>Streptophyta</taxon>
        <taxon>Embryophyta</taxon>
        <taxon>Tracheophyta</taxon>
        <taxon>Spermatophyta</taxon>
        <taxon>Magnoliopsida</taxon>
        <taxon>eudicotyledons</taxon>
        <taxon>Gunneridae</taxon>
        <taxon>Pentapetalae</taxon>
        <taxon>asterids</taxon>
        <taxon>lamiids</taxon>
        <taxon>Solanales</taxon>
        <taxon>Solanaceae</taxon>
        <taxon>Solanoideae</taxon>
        <taxon>Datureae</taxon>
        <taxon>Datura</taxon>
    </lineage>
</organism>
<proteinExistence type="predicted"/>
<accession>A0ABS8VD83</accession>
<protein>
    <submittedName>
        <fullName evidence="1">Uncharacterized protein</fullName>
    </submittedName>
</protein>
<comment type="caution">
    <text evidence="1">The sequence shown here is derived from an EMBL/GenBank/DDBJ whole genome shotgun (WGS) entry which is preliminary data.</text>
</comment>